<keyword evidence="3" id="KW-1185">Reference proteome</keyword>
<feature type="compositionally biased region" description="Low complexity" evidence="1">
    <location>
        <begin position="152"/>
        <end position="168"/>
    </location>
</feature>
<protein>
    <submittedName>
        <fullName evidence="2">Uncharacterized protein</fullName>
    </submittedName>
</protein>
<gene>
    <name evidence="2" type="ORF">NDU88_001123</name>
</gene>
<evidence type="ECO:0000256" key="1">
    <source>
        <dbReference type="SAM" id="MobiDB-lite"/>
    </source>
</evidence>
<organism evidence="2 3">
    <name type="scientific">Pleurodeles waltl</name>
    <name type="common">Iberian ribbed newt</name>
    <dbReference type="NCBI Taxonomy" id="8319"/>
    <lineage>
        <taxon>Eukaryota</taxon>
        <taxon>Metazoa</taxon>
        <taxon>Chordata</taxon>
        <taxon>Craniata</taxon>
        <taxon>Vertebrata</taxon>
        <taxon>Euteleostomi</taxon>
        <taxon>Amphibia</taxon>
        <taxon>Batrachia</taxon>
        <taxon>Caudata</taxon>
        <taxon>Salamandroidea</taxon>
        <taxon>Salamandridae</taxon>
        <taxon>Pleurodelinae</taxon>
        <taxon>Pleurodeles</taxon>
    </lineage>
</organism>
<reference evidence="2" key="1">
    <citation type="journal article" date="2022" name="bioRxiv">
        <title>Sequencing and chromosome-scale assembly of the giantPleurodeles waltlgenome.</title>
        <authorList>
            <person name="Brown T."/>
            <person name="Elewa A."/>
            <person name="Iarovenko S."/>
            <person name="Subramanian E."/>
            <person name="Araus A.J."/>
            <person name="Petzold A."/>
            <person name="Susuki M."/>
            <person name="Suzuki K.-i.T."/>
            <person name="Hayashi T."/>
            <person name="Toyoda A."/>
            <person name="Oliveira C."/>
            <person name="Osipova E."/>
            <person name="Leigh N.D."/>
            <person name="Simon A."/>
            <person name="Yun M.H."/>
        </authorList>
    </citation>
    <scope>NUCLEOTIDE SEQUENCE</scope>
    <source>
        <strain evidence="2">20211129_DDA</strain>
        <tissue evidence="2">Liver</tissue>
    </source>
</reference>
<dbReference type="AlphaFoldDB" id="A0AAV7S9L2"/>
<proteinExistence type="predicted"/>
<dbReference type="EMBL" id="JANPWB010000008">
    <property type="protein sequence ID" value="KAJ1160627.1"/>
    <property type="molecule type" value="Genomic_DNA"/>
</dbReference>
<evidence type="ECO:0000313" key="2">
    <source>
        <dbReference type="EMBL" id="KAJ1160627.1"/>
    </source>
</evidence>
<dbReference type="Proteomes" id="UP001066276">
    <property type="component" value="Chromosome 4_2"/>
</dbReference>
<feature type="region of interest" description="Disordered" evidence="1">
    <location>
        <begin position="152"/>
        <end position="172"/>
    </location>
</feature>
<comment type="caution">
    <text evidence="2">The sequence shown here is derived from an EMBL/GenBank/DDBJ whole genome shotgun (WGS) entry which is preliminary data.</text>
</comment>
<sequence>MREHTCLPLPMLRHQWSEDLGRAWSDAEWATDVANPAPVSHNVRFRLVQYYILHQAYFNPAKINQFFNRMVASCLRCLTRMWTSSTCSGPAPSWYITGLLSLLASPAPLEFPRYAPGACALVAFLSILRNIWQLADSLTWLSSWLSGCSGAPGSRGPPIGSSPGSVSGRTGDGGERCLELRVVAGSPEVISLASV</sequence>
<name>A0AAV7S9L2_PLEWA</name>
<evidence type="ECO:0000313" key="3">
    <source>
        <dbReference type="Proteomes" id="UP001066276"/>
    </source>
</evidence>
<accession>A0AAV7S9L2</accession>